<comment type="caution">
    <text evidence="1">The sequence shown here is derived from an EMBL/GenBank/DDBJ whole genome shotgun (WGS) entry which is preliminary data.</text>
</comment>
<protein>
    <submittedName>
        <fullName evidence="1">Uncharacterized protein</fullName>
    </submittedName>
</protein>
<evidence type="ECO:0000313" key="2">
    <source>
        <dbReference type="Proteomes" id="UP001164929"/>
    </source>
</evidence>
<keyword evidence="2" id="KW-1185">Reference proteome</keyword>
<evidence type="ECO:0000313" key="1">
    <source>
        <dbReference type="EMBL" id="KAJ6975060.1"/>
    </source>
</evidence>
<accession>A0AAD6LXE0</accession>
<proteinExistence type="predicted"/>
<sequence>MMGDAVQNKNADEHWWCCNHHNISKTNKVAFFRSRSGGDVSWKVGDVALRVENRPWNPRKGRKRIEA</sequence>
<organism evidence="1 2">
    <name type="scientific">Populus alba x Populus x berolinensis</name>
    <dbReference type="NCBI Taxonomy" id="444605"/>
    <lineage>
        <taxon>Eukaryota</taxon>
        <taxon>Viridiplantae</taxon>
        <taxon>Streptophyta</taxon>
        <taxon>Embryophyta</taxon>
        <taxon>Tracheophyta</taxon>
        <taxon>Spermatophyta</taxon>
        <taxon>Magnoliopsida</taxon>
        <taxon>eudicotyledons</taxon>
        <taxon>Gunneridae</taxon>
        <taxon>Pentapetalae</taxon>
        <taxon>rosids</taxon>
        <taxon>fabids</taxon>
        <taxon>Malpighiales</taxon>
        <taxon>Salicaceae</taxon>
        <taxon>Saliceae</taxon>
        <taxon>Populus</taxon>
    </lineage>
</organism>
<name>A0AAD6LXE0_9ROSI</name>
<dbReference type="Proteomes" id="UP001164929">
    <property type="component" value="Chromosome 13"/>
</dbReference>
<reference evidence="1" key="1">
    <citation type="journal article" date="2023" name="Mol. Ecol. Resour.">
        <title>Chromosome-level genome assembly of a triploid poplar Populus alba 'Berolinensis'.</title>
        <authorList>
            <person name="Chen S."/>
            <person name="Yu Y."/>
            <person name="Wang X."/>
            <person name="Wang S."/>
            <person name="Zhang T."/>
            <person name="Zhou Y."/>
            <person name="He R."/>
            <person name="Meng N."/>
            <person name="Wang Y."/>
            <person name="Liu W."/>
            <person name="Liu Z."/>
            <person name="Liu J."/>
            <person name="Guo Q."/>
            <person name="Huang H."/>
            <person name="Sederoff R.R."/>
            <person name="Wang G."/>
            <person name="Qu G."/>
            <person name="Chen S."/>
        </authorList>
    </citation>
    <scope>NUCLEOTIDE SEQUENCE</scope>
    <source>
        <strain evidence="1">SC-2020</strain>
    </source>
</reference>
<gene>
    <name evidence="1" type="ORF">NC653_031028</name>
</gene>
<dbReference type="AlphaFoldDB" id="A0AAD6LXE0"/>
<dbReference type="EMBL" id="JAQIZT010000013">
    <property type="protein sequence ID" value="KAJ6975060.1"/>
    <property type="molecule type" value="Genomic_DNA"/>
</dbReference>